<reference evidence="2 3" key="1">
    <citation type="submission" date="2019-04" db="EMBL/GenBank/DDBJ databases">
        <title>Salinimonas iocasae sp. nov., a halophilic bacterium isolated from the outer tube casing of tubeworms in Okinawa Trough.</title>
        <authorList>
            <person name="Zhang H."/>
            <person name="Wang H."/>
            <person name="Li C."/>
        </authorList>
    </citation>
    <scope>NUCLEOTIDE SEQUENCE [LARGE SCALE GENOMIC DNA]</scope>
    <source>
        <strain evidence="2 3">KX18D6</strain>
    </source>
</reference>
<sequence length="126" mass="14056">MKSKKHPDVLKVVQFILNKAESNEKFSVQSAANSKELNGLNRYQVARIMRDICLDPEDEGSLIRYTAVDNTNIDNIPCHWQLNADAYFSYLSHQSIQIAIKAFYVAIFAAATAIVGLAIDIFGAFS</sequence>
<organism evidence="2 3">
    <name type="scientific">Salinimonas iocasae</name>
    <dbReference type="NCBI Taxonomy" id="2572577"/>
    <lineage>
        <taxon>Bacteria</taxon>
        <taxon>Pseudomonadati</taxon>
        <taxon>Pseudomonadota</taxon>
        <taxon>Gammaproteobacteria</taxon>
        <taxon>Alteromonadales</taxon>
        <taxon>Alteromonadaceae</taxon>
        <taxon>Alteromonas/Salinimonas group</taxon>
        <taxon>Salinimonas</taxon>
    </lineage>
</organism>
<evidence type="ECO:0000256" key="1">
    <source>
        <dbReference type="SAM" id="Phobius"/>
    </source>
</evidence>
<proteinExistence type="predicted"/>
<evidence type="ECO:0000313" key="3">
    <source>
        <dbReference type="Proteomes" id="UP000304912"/>
    </source>
</evidence>
<dbReference type="OrthoDB" id="6401559at2"/>
<keyword evidence="3" id="KW-1185">Reference proteome</keyword>
<gene>
    <name evidence="2" type="ORF">FBQ74_04690</name>
</gene>
<accession>A0A5B7YBD8</accession>
<feature type="transmembrane region" description="Helical" evidence="1">
    <location>
        <begin position="102"/>
        <end position="125"/>
    </location>
</feature>
<name>A0A5B7YBD8_9ALTE</name>
<dbReference type="Proteomes" id="UP000304912">
    <property type="component" value="Chromosome"/>
</dbReference>
<keyword evidence="1" id="KW-0472">Membrane</keyword>
<dbReference type="RefSeq" id="WP_139755569.1">
    <property type="nucleotide sequence ID" value="NZ_CP039852.1"/>
</dbReference>
<keyword evidence="1" id="KW-0812">Transmembrane</keyword>
<keyword evidence="1" id="KW-1133">Transmembrane helix</keyword>
<evidence type="ECO:0000313" key="2">
    <source>
        <dbReference type="EMBL" id="QCZ92820.1"/>
    </source>
</evidence>
<dbReference type="AlphaFoldDB" id="A0A5B7YBD8"/>
<dbReference type="KEGG" id="salk:FBQ74_04690"/>
<protein>
    <submittedName>
        <fullName evidence="2">Uncharacterized protein</fullName>
    </submittedName>
</protein>
<dbReference type="EMBL" id="CP039852">
    <property type="protein sequence ID" value="QCZ92820.1"/>
    <property type="molecule type" value="Genomic_DNA"/>
</dbReference>